<gene>
    <name evidence="2" type="ORF">EHS24_009220</name>
</gene>
<dbReference type="SUPFAM" id="SSF46689">
    <property type="entry name" value="Homeodomain-like"/>
    <property type="match status" value="1"/>
</dbReference>
<proteinExistence type="predicted"/>
<accession>A0A427XP79</accession>
<evidence type="ECO:0000313" key="2">
    <source>
        <dbReference type="EMBL" id="RSH80636.1"/>
    </source>
</evidence>
<organism evidence="2 3">
    <name type="scientific">Apiotrichum porosum</name>
    <dbReference type="NCBI Taxonomy" id="105984"/>
    <lineage>
        <taxon>Eukaryota</taxon>
        <taxon>Fungi</taxon>
        <taxon>Dikarya</taxon>
        <taxon>Basidiomycota</taxon>
        <taxon>Agaricomycotina</taxon>
        <taxon>Tremellomycetes</taxon>
        <taxon>Trichosporonales</taxon>
        <taxon>Trichosporonaceae</taxon>
        <taxon>Apiotrichum</taxon>
    </lineage>
</organism>
<dbReference type="CDD" id="cd00167">
    <property type="entry name" value="SANT"/>
    <property type="match status" value="1"/>
</dbReference>
<dbReference type="Gene3D" id="1.10.10.60">
    <property type="entry name" value="Homeodomain-like"/>
    <property type="match status" value="1"/>
</dbReference>
<evidence type="ECO:0008006" key="4">
    <source>
        <dbReference type="Google" id="ProtNLM"/>
    </source>
</evidence>
<reference evidence="2 3" key="1">
    <citation type="submission" date="2018-11" db="EMBL/GenBank/DDBJ databases">
        <title>Genome sequence of Apiotrichum porosum DSM 27194.</title>
        <authorList>
            <person name="Aliyu H."/>
            <person name="Gorte O."/>
            <person name="Ochsenreither K."/>
        </authorList>
    </citation>
    <scope>NUCLEOTIDE SEQUENCE [LARGE SCALE GENOMIC DNA]</scope>
    <source>
        <strain evidence="2 3">DSM 27194</strain>
    </source>
</reference>
<dbReference type="EMBL" id="RSCE01000008">
    <property type="protein sequence ID" value="RSH80636.1"/>
    <property type="molecule type" value="Genomic_DNA"/>
</dbReference>
<protein>
    <recommendedName>
        <fullName evidence="4">Myb-like domain-containing protein</fullName>
    </recommendedName>
</protein>
<dbReference type="GeneID" id="39593763"/>
<feature type="compositionally biased region" description="Polar residues" evidence="1">
    <location>
        <begin position="1"/>
        <end position="10"/>
    </location>
</feature>
<evidence type="ECO:0000256" key="1">
    <source>
        <dbReference type="SAM" id="MobiDB-lite"/>
    </source>
</evidence>
<dbReference type="Proteomes" id="UP000279236">
    <property type="component" value="Unassembled WGS sequence"/>
</dbReference>
<comment type="caution">
    <text evidence="2">The sequence shown here is derived from an EMBL/GenBank/DDBJ whole genome shotgun (WGS) entry which is preliminary data.</text>
</comment>
<feature type="region of interest" description="Disordered" evidence="1">
    <location>
        <begin position="1"/>
        <end position="45"/>
    </location>
</feature>
<name>A0A427XP79_9TREE</name>
<dbReference type="InterPro" id="IPR001005">
    <property type="entry name" value="SANT/Myb"/>
</dbReference>
<sequence>MSSFKRSASMSPDDEDLKPILESDDDVKPSITKRARSSSEKQPVTKWTSEEYKLIFEHVLEHGPRKFEGVVPGRNAKQIAMTWTRVVKPTCLKALEEKGAAKK</sequence>
<dbReference type="InterPro" id="IPR009057">
    <property type="entry name" value="Homeodomain-like_sf"/>
</dbReference>
<dbReference type="AlphaFoldDB" id="A0A427XP79"/>
<evidence type="ECO:0000313" key="3">
    <source>
        <dbReference type="Proteomes" id="UP000279236"/>
    </source>
</evidence>
<keyword evidence="3" id="KW-1185">Reference proteome</keyword>
<dbReference type="RefSeq" id="XP_028475583.1">
    <property type="nucleotide sequence ID" value="XM_028624511.1"/>
</dbReference>